<dbReference type="SUPFAM" id="SSF52309">
    <property type="entry name" value="N-(deoxy)ribosyltransferase-like"/>
    <property type="match status" value="1"/>
</dbReference>
<reference evidence="1 2" key="1">
    <citation type="submission" date="2021-01" db="EMBL/GenBank/DDBJ databases">
        <title>Tumebacillus sp. strain ITR2 16S ribosomal RNA gene Genome sequencing and assembly.</title>
        <authorList>
            <person name="Kang M."/>
        </authorList>
    </citation>
    <scope>NUCLEOTIDE SEQUENCE [LARGE SCALE GENOMIC DNA]</scope>
    <source>
        <strain evidence="1 2">ITR2</strain>
    </source>
</reference>
<keyword evidence="2" id="KW-1185">Reference proteome</keyword>
<gene>
    <name evidence="1" type="ORF">JJB07_03075</name>
</gene>
<dbReference type="EMBL" id="JAEQNB010000001">
    <property type="protein sequence ID" value="MBL0385623.1"/>
    <property type="molecule type" value="Genomic_DNA"/>
</dbReference>
<evidence type="ECO:0000313" key="2">
    <source>
        <dbReference type="Proteomes" id="UP000602284"/>
    </source>
</evidence>
<dbReference type="Proteomes" id="UP000602284">
    <property type="component" value="Unassembled WGS sequence"/>
</dbReference>
<comment type="caution">
    <text evidence="1">The sequence shown here is derived from an EMBL/GenBank/DDBJ whole genome shotgun (WGS) entry which is preliminary data.</text>
</comment>
<name>A0ABS1J5R4_9BACL</name>
<protein>
    <recommendedName>
        <fullName evidence="3">Nucleoside 2-deoxyribosyltransferase</fullName>
    </recommendedName>
</protein>
<organism evidence="1 2">
    <name type="scientific">Tumebacillus amylolyticus</name>
    <dbReference type="NCBI Taxonomy" id="2801339"/>
    <lineage>
        <taxon>Bacteria</taxon>
        <taxon>Bacillati</taxon>
        <taxon>Bacillota</taxon>
        <taxon>Bacilli</taxon>
        <taxon>Bacillales</taxon>
        <taxon>Alicyclobacillaceae</taxon>
        <taxon>Tumebacillus</taxon>
    </lineage>
</organism>
<dbReference type="Gene3D" id="3.40.50.450">
    <property type="match status" value="1"/>
</dbReference>
<dbReference type="RefSeq" id="WP_201631008.1">
    <property type="nucleotide sequence ID" value="NZ_JAEQNB010000001.1"/>
</dbReference>
<sequence>MKKVYLAGKITKNGWRSDIFSELRDAELYNEKGAIHPPSPVDGFSYSGPYFLTCDHGCYHGEYTHGRGNFRYGCGENADNSSTVLKKCQQWITQSDFVFVWIDSVDAYGTVAEVGFAKAMSKPLFLAYDESFRNSDFFKDTWFIQSMADDVVISKSAKEAWSLFAKRYEAGSVSNRSIRPASVKQISFVQTLLSKNGKKLSFPIDELTMEQAGILIAHFNLRKPLPKDHEEILLKN</sequence>
<evidence type="ECO:0008006" key="3">
    <source>
        <dbReference type="Google" id="ProtNLM"/>
    </source>
</evidence>
<proteinExistence type="predicted"/>
<accession>A0ABS1J5R4</accession>
<evidence type="ECO:0000313" key="1">
    <source>
        <dbReference type="EMBL" id="MBL0385623.1"/>
    </source>
</evidence>